<dbReference type="Proteomes" id="UP001187471">
    <property type="component" value="Unassembled WGS sequence"/>
</dbReference>
<reference evidence="5" key="1">
    <citation type="submission" date="2022-12" db="EMBL/GenBank/DDBJ databases">
        <title>Draft genome assemblies for two species of Escallonia (Escalloniales).</title>
        <authorList>
            <person name="Chanderbali A."/>
            <person name="Dervinis C."/>
            <person name="Anghel I."/>
            <person name="Soltis D."/>
            <person name="Soltis P."/>
            <person name="Zapata F."/>
        </authorList>
    </citation>
    <scope>NUCLEOTIDE SEQUENCE</scope>
    <source>
        <strain evidence="5">UCBG92.1500</strain>
        <tissue evidence="5">Leaf</tissue>
    </source>
</reference>
<dbReference type="Pfam" id="PF05278">
    <property type="entry name" value="PEARLI-4"/>
    <property type="match status" value="1"/>
</dbReference>
<dbReference type="InterPro" id="IPR007942">
    <property type="entry name" value="PLipase-like"/>
</dbReference>
<keyword evidence="2" id="KW-0862">Zinc</keyword>
<feature type="region of interest" description="Disordered" evidence="3">
    <location>
        <begin position="223"/>
        <end position="270"/>
    </location>
</feature>
<evidence type="ECO:0000313" key="6">
    <source>
        <dbReference type="Proteomes" id="UP001187471"/>
    </source>
</evidence>
<evidence type="ECO:0000259" key="4">
    <source>
        <dbReference type="PROSITE" id="PS50158"/>
    </source>
</evidence>
<sequence>MAAGNNTSLNIQQPNISIFDGEQYEEWRVKMRTLFVSQDVWELVENGYEDPDDILTLTLAQQEKLRENRKKDAKALYFIQVAVSTSIFPRIIGANRSKEAWDTLKNEFQGSEKVRTIKLQTFRREFENLRMKDSESLQDYFSRLMELVNQMKINGEQIADKRIVEKILISLPEKFDPIVAVIEESKDLSTLNVHELMGSLKMHEQRLTRHIEKSIESAFQTKLTISSKSPEKEHSVHEFNKGEASRGGRQGRGRGRNSRGRGRGRYTSERFSNSDFSPMKCNICKRIGHLERNCWFKGKPQCHNCKKFGHIKKDCRFLDNQQAKFSEEKEGEDNMFYACQMASEQKKDVWYLDSGCSNHMTSNRGIFVDIDSSVNSQIIMGNGSIVKAKGKGTIAIQAKEATKYIRDVLLVPDLEQNLLSVGQLVEHGYMVHFEDNGCKIYDKRDGKKVMANVKMEKSRNFPISFHYPRYNALKVEVKNESWLWHKRYGHLNFQSLRSLQQKEMVYGLPKIESKKDIYDLIVTGSDEKMVHEFKSKMMKRYEMNDLGLLHYFLGIEIQQTEGGIFICQKKYGETILKKFKMYGCKSVGTPLVVDQKLIREDGSGDVNASLFRSLVGSLLYLSTTRLDIMYATSLLSRFMLKPSRIHYGAAKRVLRYIQGTLDFGIMYKKNEKLQLSGFCDSDWAGSVDDMRSTSGYAFSLGSGMFSWASKKQQTVAQSSAEAEYVAAAVATSQAIWLRRILGDMGEEQAEATTLMCDNKSAIAMTKNPGNHCRTKHINIKYHFVREAVENGEVQFQFCKTEDQVADVFTKAIPKERLDYFRLKLGYDELYVGEVAKEKAGTSGEATRGGPFSSSSSNEANPKPTPPKNNNPESKTARPIQSHPLHHNNNQIHQRVSSSESCSYSSAGDKAKYGDTMQNCKLGSKVFKSYLENICTIVKNLQVTPVSDFNEHRLEEMFESLADMDKSGSM</sequence>
<dbReference type="Pfam" id="PF22936">
    <property type="entry name" value="Pol_BBD"/>
    <property type="match status" value="1"/>
</dbReference>
<dbReference type="GO" id="GO:0008270">
    <property type="term" value="F:zinc ion binding"/>
    <property type="evidence" value="ECO:0007669"/>
    <property type="project" value="UniProtKB-KW"/>
</dbReference>
<dbReference type="InterPro" id="IPR013103">
    <property type="entry name" value="RVT_2"/>
</dbReference>
<evidence type="ECO:0000313" key="5">
    <source>
        <dbReference type="EMBL" id="KAK2968699.1"/>
    </source>
</evidence>
<feature type="domain" description="CCHC-type" evidence="4">
    <location>
        <begin position="302"/>
        <end position="316"/>
    </location>
</feature>
<feature type="compositionally biased region" description="Basic and acidic residues" evidence="3">
    <location>
        <begin position="229"/>
        <end position="246"/>
    </location>
</feature>
<dbReference type="AlphaFoldDB" id="A0AA88U2G0"/>
<dbReference type="InterPro" id="IPR036875">
    <property type="entry name" value="Znf_CCHC_sf"/>
</dbReference>
<dbReference type="SUPFAM" id="SSF56672">
    <property type="entry name" value="DNA/RNA polymerases"/>
    <property type="match status" value="1"/>
</dbReference>
<dbReference type="InterPro" id="IPR001878">
    <property type="entry name" value="Znf_CCHC"/>
</dbReference>
<dbReference type="PROSITE" id="PS50158">
    <property type="entry name" value="ZF_CCHC"/>
    <property type="match status" value="1"/>
</dbReference>
<feature type="compositionally biased region" description="Basic residues" evidence="3">
    <location>
        <begin position="249"/>
        <end position="264"/>
    </location>
</feature>
<keyword evidence="1" id="KW-0064">Aspartyl protease</keyword>
<evidence type="ECO:0000256" key="2">
    <source>
        <dbReference type="PROSITE-ProRule" id="PRU00047"/>
    </source>
</evidence>
<dbReference type="EMBL" id="JAVXUO010002887">
    <property type="protein sequence ID" value="KAK2968699.1"/>
    <property type="molecule type" value="Genomic_DNA"/>
</dbReference>
<dbReference type="PANTHER" id="PTHR11439">
    <property type="entry name" value="GAG-POL-RELATED RETROTRANSPOSON"/>
    <property type="match status" value="1"/>
</dbReference>
<keyword evidence="6" id="KW-1185">Reference proteome</keyword>
<dbReference type="PANTHER" id="PTHR11439:SF502">
    <property type="entry name" value="SECRETED RXLR EFFECTOR PROTEIN 161-LIKE"/>
    <property type="match status" value="1"/>
</dbReference>
<dbReference type="Pfam" id="PF13976">
    <property type="entry name" value="gag_pre-integrs"/>
    <property type="match status" value="1"/>
</dbReference>
<protein>
    <recommendedName>
        <fullName evidence="4">CCHC-type domain-containing protein</fullName>
    </recommendedName>
</protein>
<evidence type="ECO:0000256" key="1">
    <source>
        <dbReference type="ARBA" id="ARBA00022750"/>
    </source>
</evidence>
<comment type="caution">
    <text evidence="5">The sequence shown here is derived from an EMBL/GenBank/DDBJ whole genome shotgun (WGS) entry which is preliminary data.</text>
</comment>
<dbReference type="CDD" id="cd09272">
    <property type="entry name" value="RNase_HI_RT_Ty1"/>
    <property type="match status" value="1"/>
</dbReference>
<evidence type="ECO:0000256" key="3">
    <source>
        <dbReference type="SAM" id="MobiDB-lite"/>
    </source>
</evidence>
<keyword evidence="2" id="KW-0479">Metal-binding</keyword>
<dbReference type="GO" id="GO:0003676">
    <property type="term" value="F:nucleic acid binding"/>
    <property type="evidence" value="ECO:0007669"/>
    <property type="project" value="InterPro"/>
</dbReference>
<dbReference type="SMART" id="SM00343">
    <property type="entry name" value="ZnF_C2HC"/>
    <property type="match status" value="2"/>
</dbReference>
<dbReference type="InterPro" id="IPR025724">
    <property type="entry name" value="GAG-pre-integrase_dom"/>
</dbReference>
<gene>
    <name evidence="5" type="ORF">RJ640_005886</name>
</gene>
<dbReference type="SUPFAM" id="SSF57756">
    <property type="entry name" value="Retrovirus zinc finger-like domains"/>
    <property type="match status" value="1"/>
</dbReference>
<dbReference type="InterPro" id="IPR054722">
    <property type="entry name" value="PolX-like_BBD"/>
</dbReference>
<dbReference type="Gene3D" id="4.10.60.10">
    <property type="entry name" value="Zinc finger, CCHC-type"/>
    <property type="match status" value="1"/>
</dbReference>
<keyword evidence="1" id="KW-0645">Protease</keyword>
<dbReference type="Pfam" id="PF14223">
    <property type="entry name" value="Retrotran_gag_2"/>
    <property type="match status" value="1"/>
</dbReference>
<dbReference type="GO" id="GO:0004190">
    <property type="term" value="F:aspartic-type endopeptidase activity"/>
    <property type="evidence" value="ECO:0007669"/>
    <property type="project" value="UniProtKB-KW"/>
</dbReference>
<proteinExistence type="predicted"/>
<keyword evidence="1" id="KW-0378">Hydrolase</keyword>
<name>A0AA88U2G0_9ASTE</name>
<organism evidence="5 6">
    <name type="scientific">Escallonia rubra</name>
    <dbReference type="NCBI Taxonomy" id="112253"/>
    <lineage>
        <taxon>Eukaryota</taxon>
        <taxon>Viridiplantae</taxon>
        <taxon>Streptophyta</taxon>
        <taxon>Embryophyta</taxon>
        <taxon>Tracheophyta</taxon>
        <taxon>Spermatophyta</taxon>
        <taxon>Magnoliopsida</taxon>
        <taxon>eudicotyledons</taxon>
        <taxon>Gunneridae</taxon>
        <taxon>Pentapetalae</taxon>
        <taxon>asterids</taxon>
        <taxon>campanulids</taxon>
        <taxon>Escalloniales</taxon>
        <taxon>Escalloniaceae</taxon>
        <taxon>Escallonia</taxon>
    </lineage>
</organism>
<dbReference type="Pfam" id="PF00098">
    <property type="entry name" value="zf-CCHC"/>
    <property type="match status" value="1"/>
</dbReference>
<accession>A0AA88U2G0</accession>
<keyword evidence="2" id="KW-0863">Zinc-finger</keyword>
<feature type="region of interest" description="Disordered" evidence="3">
    <location>
        <begin position="839"/>
        <end position="885"/>
    </location>
</feature>
<dbReference type="Pfam" id="PF07727">
    <property type="entry name" value="RVT_2"/>
    <property type="match status" value="1"/>
</dbReference>
<dbReference type="InterPro" id="IPR043502">
    <property type="entry name" value="DNA/RNA_pol_sf"/>
</dbReference>